<keyword evidence="6" id="KW-0320">Glycogen biosynthesis</keyword>
<evidence type="ECO:0000256" key="11">
    <source>
        <dbReference type="ARBA" id="ARBA00050886"/>
    </source>
</evidence>
<evidence type="ECO:0000256" key="10">
    <source>
        <dbReference type="ARBA" id="ARBA00038934"/>
    </source>
</evidence>
<dbReference type="AlphaFoldDB" id="A0A2P7ZD11"/>
<evidence type="ECO:0000256" key="1">
    <source>
        <dbReference type="ARBA" id="ARBA00001936"/>
    </source>
</evidence>
<sequence length="730" mass="80355">MAIDDEVYCTLVMSDNYLPGAAVLAHSLRDSGTTKKLAVLVTLQSLRADTLEELKSLYDYVIPVDRIPNANPANLYLIDRGDLLYAFTKINLWRLVQFKKVVYIDADIVALRAPDELFGTKEQFAAASDIGWPDFFNSGLMVLKPDMGTYWALQTLAASSDSFDGADQGLLNQYFEHKGWKRLPFTYNCTPSASYQYEPAYRYHKSNISLVHFIGQSKPWQKGRTMSQKGSGAYKELVGRWWAVYDLHYKSSAYGTQSSPGPIAVKSYVTGEAVSSDYGYPSTPQVQTTQHASQPEAPIITVEAPPSDPADHAEQLVHEHIEPTPTVEQRRFSAPYNEWDATRAPPPEASKPEAVNFPTQNYEFNVDPTPYQAPQSYPEPPKDMWFEVPKEKPLPPAVKPKAIFPWEERQASKPTRVFIEDSLPTPSTNAEPEDPGLSRSTTNDKDSGATTPTTPTIKINDDLPQTMVPIQRNAWDDVAGIDTYVRQLNQYQRLRGKLQVLQNNDKHSQSPVTEQSNPMDNSNSVLSPTEEIRQITGAEPPSKGRRESLILTHFPSADERPSLPVTPAPVKRSSFWGSERNEQGQLPQAEGVPDQADWNPHDQLEQLRKTSLALKPESLAIHAKNVPRRDMPRSSVDMTAAGSAGSSPNQAPKVEHHVHFRESGLGAVSEEGKDTGSQSKGGEVGTVAASGGGNGAGGTRSPGGVRFGAVAFREEKETGVGREEVVSPTG</sequence>
<evidence type="ECO:0000256" key="9">
    <source>
        <dbReference type="ARBA" id="ARBA00038162"/>
    </source>
</evidence>
<evidence type="ECO:0000256" key="12">
    <source>
        <dbReference type="ARBA" id="ARBA00052293"/>
    </source>
</evidence>
<feature type="compositionally biased region" description="Basic and acidic residues" evidence="14">
    <location>
        <begin position="653"/>
        <end position="662"/>
    </location>
</feature>
<evidence type="ECO:0000313" key="16">
    <source>
        <dbReference type="Proteomes" id="UP000243723"/>
    </source>
</evidence>
<evidence type="ECO:0000256" key="3">
    <source>
        <dbReference type="ARBA" id="ARBA00022490"/>
    </source>
</evidence>
<dbReference type="SUPFAM" id="SSF53448">
    <property type="entry name" value="Nucleotide-diphospho-sugar transferases"/>
    <property type="match status" value="1"/>
</dbReference>
<feature type="region of interest" description="Disordered" evidence="14">
    <location>
        <begin position="553"/>
        <end position="573"/>
    </location>
</feature>
<keyword evidence="8" id="KW-0464">Manganese</keyword>
<dbReference type="EMBL" id="NHZQ01000236">
    <property type="protein sequence ID" value="PSK46103.1"/>
    <property type="molecule type" value="Genomic_DNA"/>
</dbReference>
<comment type="similarity">
    <text evidence="9">Belongs to the glycosyltransferase 8 family. Glycogenin subfamily.</text>
</comment>
<comment type="cofactor">
    <cofactor evidence="1">
        <name>Mn(2+)</name>
        <dbReference type="ChEBI" id="CHEBI:29035"/>
    </cofactor>
</comment>
<dbReference type="GO" id="GO:0046872">
    <property type="term" value="F:metal ion binding"/>
    <property type="evidence" value="ECO:0007669"/>
    <property type="project" value="UniProtKB-KW"/>
</dbReference>
<keyword evidence="3" id="KW-0963">Cytoplasm</keyword>
<keyword evidence="4" id="KW-0808">Transferase</keyword>
<feature type="compositionally biased region" description="Polar residues" evidence="14">
    <location>
        <begin position="509"/>
        <end position="526"/>
    </location>
</feature>
<evidence type="ECO:0000256" key="5">
    <source>
        <dbReference type="ARBA" id="ARBA00022723"/>
    </source>
</evidence>
<comment type="catalytic activity">
    <reaction evidence="11">
        <text>[1,4-alpha-D-glucosyl](n)-L-tyrosyl-[glycogenin] + UDP-alpha-D-glucose = [1,4-alpha-D-glucosyl](n+1)-L-tyrosyl-[glycogenin] + UDP + H(+)</text>
        <dbReference type="Rhea" id="RHEA:56560"/>
        <dbReference type="Rhea" id="RHEA-COMP:14606"/>
        <dbReference type="Rhea" id="RHEA-COMP:14607"/>
        <dbReference type="ChEBI" id="CHEBI:15378"/>
        <dbReference type="ChEBI" id="CHEBI:58223"/>
        <dbReference type="ChEBI" id="CHEBI:58885"/>
        <dbReference type="ChEBI" id="CHEBI:140574"/>
        <dbReference type="EC" id="2.4.1.186"/>
    </reaction>
</comment>
<proteinExistence type="inferred from homology"/>
<keyword evidence="7" id="KW-0325">Glycoprotein</keyword>
<protein>
    <recommendedName>
        <fullName evidence="10">glycogenin glucosyltransferase</fullName>
        <ecNumber evidence="10">2.4.1.186</ecNumber>
    </recommendedName>
</protein>
<name>A0A2P7ZD11_9PEZI</name>
<gene>
    <name evidence="15" type="ORF">B9Z65_5071</name>
</gene>
<accession>A0A2P7ZD11</accession>
<evidence type="ECO:0000256" key="13">
    <source>
        <dbReference type="ARBA" id="ARBA00057883"/>
    </source>
</evidence>
<comment type="subcellular location">
    <subcellularLocation>
        <location evidence="2">Cytoplasm</location>
    </subcellularLocation>
</comment>
<dbReference type="GO" id="GO:0005737">
    <property type="term" value="C:cytoplasm"/>
    <property type="evidence" value="ECO:0007669"/>
    <property type="project" value="UniProtKB-SubCell"/>
</dbReference>
<comment type="catalytic activity">
    <reaction evidence="12">
        <text>L-tyrosyl-[glycogenin] + UDP-alpha-D-glucose = alpha-D-glucosyl-L-tyrosyl-[glycogenin] + UDP + H(+)</text>
        <dbReference type="Rhea" id="RHEA:23360"/>
        <dbReference type="Rhea" id="RHEA-COMP:14604"/>
        <dbReference type="Rhea" id="RHEA-COMP:14605"/>
        <dbReference type="ChEBI" id="CHEBI:15378"/>
        <dbReference type="ChEBI" id="CHEBI:46858"/>
        <dbReference type="ChEBI" id="CHEBI:58223"/>
        <dbReference type="ChEBI" id="CHEBI:58885"/>
        <dbReference type="ChEBI" id="CHEBI:140573"/>
        <dbReference type="EC" id="2.4.1.186"/>
    </reaction>
</comment>
<feature type="compositionally biased region" description="Gly residues" evidence="14">
    <location>
        <begin position="690"/>
        <end position="701"/>
    </location>
</feature>
<dbReference type="InterPro" id="IPR050587">
    <property type="entry name" value="GNT1/Glycosyltrans_8"/>
</dbReference>
<dbReference type="Pfam" id="PF01501">
    <property type="entry name" value="Glyco_transf_8"/>
    <property type="match status" value="1"/>
</dbReference>
<keyword evidence="16" id="KW-1185">Reference proteome</keyword>
<dbReference type="OrthoDB" id="2014201at2759"/>
<dbReference type="Proteomes" id="UP000243723">
    <property type="component" value="Unassembled WGS sequence"/>
</dbReference>
<comment type="function">
    <text evidence="13">Self-glucosylating initiator of glycogen synthesis. It catalyzes the formation of a short alpha (1,4)-glucosyl chain covalently attached via a glucose 1-O-tyrosyl linkage to internal tyrosine residues and these chains act as primers for the elongation reaction catalyzed by glycogen synthase.</text>
</comment>
<organism evidence="15 16">
    <name type="scientific">Elsinoe australis</name>
    <dbReference type="NCBI Taxonomy" id="40998"/>
    <lineage>
        <taxon>Eukaryota</taxon>
        <taxon>Fungi</taxon>
        <taxon>Dikarya</taxon>
        <taxon>Ascomycota</taxon>
        <taxon>Pezizomycotina</taxon>
        <taxon>Dothideomycetes</taxon>
        <taxon>Dothideomycetidae</taxon>
        <taxon>Myriangiales</taxon>
        <taxon>Elsinoaceae</taxon>
        <taxon>Elsinoe</taxon>
    </lineage>
</organism>
<reference evidence="15 16" key="1">
    <citation type="submission" date="2017-05" db="EMBL/GenBank/DDBJ databases">
        <title>Draft genome sequence of Elsinoe australis.</title>
        <authorList>
            <person name="Cheng Q."/>
        </authorList>
    </citation>
    <scope>NUCLEOTIDE SEQUENCE [LARGE SCALE GENOMIC DNA]</scope>
    <source>
        <strain evidence="15 16">NL1</strain>
    </source>
</reference>
<dbReference type="CDD" id="cd02537">
    <property type="entry name" value="GT8_Glycogenin"/>
    <property type="match status" value="1"/>
</dbReference>
<evidence type="ECO:0000256" key="8">
    <source>
        <dbReference type="ARBA" id="ARBA00023211"/>
    </source>
</evidence>
<dbReference type="EC" id="2.4.1.186" evidence="10"/>
<feature type="region of interest" description="Disordered" evidence="14">
    <location>
        <begin position="627"/>
        <end position="705"/>
    </location>
</feature>
<dbReference type="InterPro" id="IPR029044">
    <property type="entry name" value="Nucleotide-diphossugar_trans"/>
</dbReference>
<feature type="compositionally biased region" description="Polar residues" evidence="14">
    <location>
        <begin position="448"/>
        <end position="457"/>
    </location>
</feature>
<comment type="caution">
    <text evidence="15">The sequence shown here is derived from an EMBL/GenBank/DDBJ whole genome shotgun (WGS) entry which is preliminary data.</text>
</comment>
<evidence type="ECO:0000256" key="4">
    <source>
        <dbReference type="ARBA" id="ARBA00022679"/>
    </source>
</evidence>
<dbReference type="STRING" id="40998.A0A2P7ZD11"/>
<evidence type="ECO:0000256" key="7">
    <source>
        <dbReference type="ARBA" id="ARBA00023180"/>
    </source>
</evidence>
<evidence type="ECO:0000313" key="15">
    <source>
        <dbReference type="EMBL" id="PSK46103.1"/>
    </source>
</evidence>
<evidence type="ECO:0000256" key="14">
    <source>
        <dbReference type="SAM" id="MobiDB-lite"/>
    </source>
</evidence>
<dbReference type="GO" id="GO:0008466">
    <property type="term" value="F:glycogenin glucosyltransferase activity"/>
    <property type="evidence" value="ECO:0007669"/>
    <property type="project" value="UniProtKB-EC"/>
</dbReference>
<feature type="region of interest" description="Disordered" evidence="14">
    <location>
        <begin position="413"/>
        <end position="461"/>
    </location>
</feature>
<dbReference type="InterPro" id="IPR002495">
    <property type="entry name" value="Glyco_trans_8"/>
</dbReference>
<dbReference type="FunFam" id="3.90.550.10:FF:000092">
    <property type="entry name" value="Glycogenin 2"/>
    <property type="match status" value="1"/>
</dbReference>
<dbReference type="GO" id="GO:0005978">
    <property type="term" value="P:glycogen biosynthetic process"/>
    <property type="evidence" value="ECO:0007669"/>
    <property type="project" value="UniProtKB-KW"/>
</dbReference>
<keyword evidence="5" id="KW-0479">Metal-binding</keyword>
<feature type="region of interest" description="Disordered" evidence="14">
    <location>
        <begin position="502"/>
        <end position="526"/>
    </location>
</feature>
<evidence type="ECO:0000256" key="2">
    <source>
        <dbReference type="ARBA" id="ARBA00004496"/>
    </source>
</evidence>
<dbReference type="PANTHER" id="PTHR11183">
    <property type="entry name" value="GLYCOGENIN SUBFAMILY MEMBER"/>
    <property type="match status" value="1"/>
</dbReference>
<evidence type="ECO:0000256" key="6">
    <source>
        <dbReference type="ARBA" id="ARBA00023056"/>
    </source>
</evidence>
<dbReference type="Gene3D" id="3.90.550.10">
    <property type="entry name" value="Spore Coat Polysaccharide Biosynthesis Protein SpsA, Chain A"/>
    <property type="match status" value="1"/>
</dbReference>